<reference evidence="1 2" key="1">
    <citation type="submission" date="2021-06" db="EMBL/GenBank/DDBJ databases">
        <title>Caerostris darwini draft genome.</title>
        <authorList>
            <person name="Kono N."/>
            <person name="Arakawa K."/>
        </authorList>
    </citation>
    <scope>NUCLEOTIDE SEQUENCE [LARGE SCALE GENOMIC DNA]</scope>
</reference>
<proteinExistence type="predicted"/>
<comment type="caution">
    <text evidence="1">The sequence shown here is derived from an EMBL/GenBank/DDBJ whole genome shotgun (WGS) entry which is preliminary data.</text>
</comment>
<name>A0AAV4QXA0_9ARAC</name>
<keyword evidence="2" id="KW-1185">Reference proteome</keyword>
<gene>
    <name evidence="1" type="ORF">CDAR_186671</name>
</gene>
<dbReference type="EMBL" id="BPLQ01005326">
    <property type="protein sequence ID" value="GIY14115.1"/>
    <property type="molecule type" value="Genomic_DNA"/>
</dbReference>
<protein>
    <submittedName>
        <fullName evidence="1">Uncharacterized protein</fullName>
    </submittedName>
</protein>
<dbReference type="AlphaFoldDB" id="A0AAV4QXA0"/>
<sequence>MIRPQKRTKRAIFCEDQHCLSEQHAFSSPLWKTFETLMSFPCKSAKVPVAFNRKYSLSQTISERFLLGSGIKCWITRFLQGSRLGIRDTRRIMRQTFEEIAPRKEGICADVTLLTGVPLIRTIHKGKLITAI</sequence>
<evidence type="ECO:0000313" key="1">
    <source>
        <dbReference type="EMBL" id="GIY14115.1"/>
    </source>
</evidence>
<organism evidence="1 2">
    <name type="scientific">Caerostris darwini</name>
    <dbReference type="NCBI Taxonomy" id="1538125"/>
    <lineage>
        <taxon>Eukaryota</taxon>
        <taxon>Metazoa</taxon>
        <taxon>Ecdysozoa</taxon>
        <taxon>Arthropoda</taxon>
        <taxon>Chelicerata</taxon>
        <taxon>Arachnida</taxon>
        <taxon>Araneae</taxon>
        <taxon>Araneomorphae</taxon>
        <taxon>Entelegynae</taxon>
        <taxon>Araneoidea</taxon>
        <taxon>Araneidae</taxon>
        <taxon>Caerostris</taxon>
    </lineage>
</organism>
<dbReference type="Proteomes" id="UP001054837">
    <property type="component" value="Unassembled WGS sequence"/>
</dbReference>
<evidence type="ECO:0000313" key="2">
    <source>
        <dbReference type="Proteomes" id="UP001054837"/>
    </source>
</evidence>
<accession>A0AAV4QXA0</accession>